<feature type="compositionally biased region" description="Pro residues" evidence="1">
    <location>
        <begin position="481"/>
        <end position="492"/>
    </location>
</feature>
<feature type="compositionally biased region" description="Low complexity" evidence="1">
    <location>
        <begin position="238"/>
        <end position="253"/>
    </location>
</feature>
<feature type="compositionally biased region" description="Gly residues" evidence="1">
    <location>
        <begin position="432"/>
        <end position="443"/>
    </location>
</feature>
<evidence type="ECO:0000256" key="1">
    <source>
        <dbReference type="SAM" id="MobiDB-lite"/>
    </source>
</evidence>
<feature type="region of interest" description="Disordered" evidence="1">
    <location>
        <begin position="1"/>
        <end position="253"/>
    </location>
</feature>
<feature type="compositionally biased region" description="Basic and acidic residues" evidence="1">
    <location>
        <begin position="24"/>
        <end position="49"/>
    </location>
</feature>
<accession>A0A836CG68</accession>
<feature type="compositionally biased region" description="Acidic residues" evidence="1">
    <location>
        <begin position="169"/>
        <end position="179"/>
    </location>
</feature>
<feature type="compositionally biased region" description="Gly residues" evidence="1">
    <location>
        <begin position="288"/>
        <end position="303"/>
    </location>
</feature>
<proteinExistence type="predicted"/>
<dbReference type="EMBL" id="JAFCMP010000135">
    <property type="protein sequence ID" value="KAG5185350.1"/>
    <property type="molecule type" value="Genomic_DNA"/>
</dbReference>
<keyword evidence="4" id="KW-1185">Reference proteome</keyword>
<dbReference type="AlphaFoldDB" id="A0A836CG68"/>
<evidence type="ECO:0000313" key="4">
    <source>
        <dbReference type="Proteomes" id="UP000664859"/>
    </source>
</evidence>
<name>A0A836CG68_9STRA</name>
<evidence type="ECO:0000256" key="2">
    <source>
        <dbReference type="SAM" id="Phobius"/>
    </source>
</evidence>
<sequence>MATGGGNSLAGGGAGAKGMTDQTPAKRKEIAKSAQKYIEETFNHSDKPKPPPYAAVAAERRSGEATSGTKRPALSREEQRRKAREWAEKTLKGQAGSAAAERGDSGGESPPLKKRHTAQQPHSDAARAEAAASERRRAREWADANAKGKKRAHSPPPQQQQRRARPLEGEDSVDVDNDSDAERRHRRRHEASMKLEEEEEEEDEEEGFHSSTDAGEREPPRKAPRRHPPLLPPPQPQQPQWQQPAAAPALWETRSGRSAVAGAVGFVGSGAGGSGGAGFAGSVSAAGGSSGVGGGAAGRGGTGISRHAVDGSSSSSGAFYPARVPPAAPQGFVPPRMPMPPLPIASTTPPQQQQQQQHQRHSYGGSGSGAGGRYGVMYGAGDGGIGYGGGGSTGGGTGGGRRSLSPPRGRLAQFVQEQEQGESPPGARVPVSGGGGGGGGGGAWLAEGAEGDGGRADEGVAAALGNAGGGSAVAGRRRRAPPPPPPAAPPAAQPIAQLAATQQRRSRRARLATAALALAAAALVVVLAGWGLVLVAPRCWATASSRQNAPCSRARSVALAQLWSRAHAALQYGGRVCYGDPPGGVEEGVCREWRPCPRAGQHGDACALEPRLRSEAERARNFLRKSVEAHLCSGAPPPRLPLPPPLEACDADGDAAACAVADARVLPTLLRRGLLDDTFTVVDGGAEFALSEREEQLVPLPLGCAIKRGATAFAKERQREISIAVAALLFLLWVDGKRRARYRRIVLATKLRNAAYRYLVEHARDVEDKPVPVSHIQAHALERVGLSAASSRVRTRALTDAWPWVQRKVDKDPRVRLVFANVRGQHNVPAWCWTAADRREEAVLPLPIPEPPRLLFLRA</sequence>
<feature type="transmembrane region" description="Helical" evidence="2">
    <location>
        <begin position="511"/>
        <end position="536"/>
    </location>
</feature>
<dbReference type="Proteomes" id="UP000664859">
    <property type="component" value="Unassembled WGS sequence"/>
</dbReference>
<gene>
    <name evidence="3" type="ORF">JKP88DRAFT_262702</name>
</gene>
<keyword evidence="2" id="KW-0472">Membrane</keyword>
<feature type="region of interest" description="Disordered" evidence="1">
    <location>
        <begin position="415"/>
        <end position="492"/>
    </location>
</feature>
<feature type="region of interest" description="Disordered" evidence="1">
    <location>
        <begin position="286"/>
        <end position="369"/>
    </location>
</feature>
<organism evidence="3 4">
    <name type="scientific">Tribonema minus</name>
    <dbReference type="NCBI Taxonomy" id="303371"/>
    <lineage>
        <taxon>Eukaryota</taxon>
        <taxon>Sar</taxon>
        <taxon>Stramenopiles</taxon>
        <taxon>Ochrophyta</taxon>
        <taxon>PX clade</taxon>
        <taxon>Xanthophyceae</taxon>
        <taxon>Tribonematales</taxon>
        <taxon>Tribonemataceae</taxon>
        <taxon>Tribonema</taxon>
    </lineage>
</organism>
<comment type="caution">
    <text evidence="3">The sequence shown here is derived from an EMBL/GenBank/DDBJ whole genome shotgun (WGS) entry which is preliminary data.</text>
</comment>
<reference evidence="3" key="1">
    <citation type="submission" date="2021-02" db="EMBL/GenBank/DDBJ databases">
        <title>First Annotated Genome of the Yellow-green Alga Tribonema minus.</title>
        <authorList>
            <person name="Mahan K.M."/>
        </authorList>
    </citation>
    <scope>NUCLEOTIDE SEQUENCE</scope>
    <source>
        <strain evidence="3">UTEX B ZZ1240</strain>
    </source>
</reference>
<feature type="compositionally biased region" description="Acidic residues" evidence="1">
    <location>
        <begin position="196"/>
        <end position="206"/>
    </location>
</feature>
<feature type="compositionally biased region" description="Basic and acidic residues" evidence="1">
    <location>
        <begin position="124"/>
        <end position="142"/>
    </location>
</feature>
<feature type="compositionally biased region" description="Basic and acidic residues" evidence="1">
    <location>
        <begin position="74"/>
        <end position="91"/>
    </location>
</feature>
<evidence type="ECO:0000313" key="3">
    <source>
        <dbReference type="EMBL" id="KAG5185350.1"/>
    </source>
</evidence>
<evidence type="ECO:0008006" key="5">
    <source>
        <dbReference type="Google" id="ProtNLM"/>
    </source>
</evidence>
<keyword evidence="2" id="KW-0812">Transmembrane</keyword>
<feature type="compositionally biased region" description="Gly residues" evidence="1">
    <location>
        <begin position="1"/>
        <end position="16"/>
    </location>
</feature>
<keyword evidence="2" id="KW-1133">Transmembrane helix</keyword>
<protein>
    <recommendedName>
        <fullName evidence="5">Man1/Src1 C-terminal domain-containing protein</fullName>
    </recommendedName>
</protein>